<gene>
    <name evidence="1" type="ORF">VU01_10182</name>
</gene>
<proteinExistence type="predicted"/>
<reference evidence="1 2" key="1">
    <citation type="submission" date="2017-01" db="EMBL/GenBank/DDBJ databases">
        <title>The cable genome- insights into the physiology and evolution of filamentous bacteria capable of sulfide oxidation via long distance electron transfer.</title>
        <authorList>
            <person name="Schreiber L."/>
            <person name="Bjerg J.T."/>
            <person name="Boggild A."/>
            <person name="Van De Vossenberg J."/>
            <person name="Meysman F."/>
            <person name="Nielsen L.P."/>
            <person name="Schramm A."/>
            <person name="Kjeldsen K.U."/>
        </authorList>
    </citation>
    <scope>NUCLEOTIDE SEQUENCE [LARGE SCALE GENOMIC DNA]</scope>
    <source>
        <strain evidence="1">A5</strain>
    </source>
</reference>
<dbReference type="AlphaFoldDB" id="A0A444JGU5"/>
<accession>A0A444JGU5</accession>
<protein>
    <submittedName>
        <fullName evidence="1">Uncharacterized protein</fullName>
    </submittedName>
</protein>
<dbReference type="Proteomes" id="UP000288892">
    <property type="component" value="Unassembled WGS sequence"/>
</dbReference>
<comment type="caution">
    <text evidence="1">The sequence shown here is derived from an EMBL/GenBank/DDBJ whole genome shotgun (WGS) entry which is preliminary data.</text>
</comment>
<dbReference type="EMBL" id="MTKS01000018">
    <property type="protein sequence ID" value="RWX52344.1"/>
    <property type="molecule type" value="Genomic_DNA"/>
</dbReference>
<evidence type="ECO:0000313" key="2">
    <source>
        <dbReference type="Proteomes" id="UP000288892"/>
    </source>
</evidence>
<organism evidence="1 2">
    <name type="scientific">Candidatus Electrothrix marina</name>
    <dbReference type="NCBI Taxonomy" id="1859130"/>
    <lineage>
        <taxon>Bacteria</taxon>
        <taxon>Pseudomonadati</taxon>
        <taxon>Thermodesulfobacteriota</taxon>
        <taxon>Desulfobulbia</taxon>
        <taxon>Desulfobulbales</taxon>
        <taxon>Desulfobulbaceae</taxon>
        <taxon>Candidatus Electrothrix</taxon>
    </lineage>
</organism>
<name>A0A444JGU5_9BACT</name>
<evidence type="ECO:0000313" key="1">
    <source>
        <dbReference type="EMBL" id="RWX52344.1"/>
    </source>
</evidence>
<keyword evidence="2" id="KW-1185">Reference proteome</keyword>
<sequence length="91" mass="10067">MILLVKSAGSSQISGENSLFRNTAKLARELQAASLCHHPFGLSICFCVARKGRYEFENDSCDYLCEFCGIAKKDTLPLPRPDNYTFSAISV</sequence>